<evidence type="ECO:0000313" key="3">
    <source>
        <dbReference type="EMBL" id="KAG5176786.1"/>
    </source>
</evidence>
<feature type="compositionally biased region" description="Gly residues" evidence="1">
    <location>
        <begin position="125"/>
        <end position="139"/>
    </location>
</feature>
<feature type="compositionally biased region" description="Basic residues" evidence="1">
    <location>
        <begin position="308"/>
        <end position="324"/>
    </location>
</feature>
<dbReference type="Gene3D" id="2.30.30.140">
    <property type="match status" value="1"/>
</dbReference>
<reference evidence="3" key="1">
    <citation type="submission" date="2021-02" db="EMBL/GenBank/DDBJ databases">
        <title>First Annotated Genome of the Yellow-green Alga Tribonema minus.</title>
        <authorList>
            <person name="Mahan K.M."/>
        </authorList>
    </citation>
    <scope>NUCLEOTIDE SEQUENCE</scope>
    <source>
        <strain evidence="3">UTEX B ZZ1240</strain>
    </source>
</reference>
<feature type="compositionally biased region" description="Low complexity" evidence="1">
    <location>
        <begin position="632"/>
        <end position="650"/>
    </location>
</feature>
<keyword evidence="4" id="KW-1185">Reference proteome</keyword>
<dbReference type="EMBL" id="JAFCMP010000533">
    <property type="protein sequence ID" value="KAG5176786.1"/>
    <property type="molecule type" value="Genomic_DNA"/>
</dbReference>
<evidence type="ECO:0000256" key="1">
    <source>
        <dbReference type="SAM" id="MobiDB-lite"/>
    </source>
</evidence>
<dbReference type="SUPFAM" id="SSF55486">
    <property type="entry name" value="Metalloproteases ('zincins'), catalytic domain"/>
    <property type="match status" value="1"/>
</dbReference>
<proteinExistence type="predicted"/>
<protein>
    <recommendedName>
        <fullName evidence="2">Tudor domain-containing protein</fullName>
    </recommendedName>
</protein>
<feature type="domain" description="Tudor" evidence="2">
    <location>
        <begin position="572"/>
        <end position="635"/>
    </location>
</feature>
<dbReference type="OrthoDB" id="10023235at2759"/>
<evidence type="ECO:0000313" key="4">
    <source>
        <dbReference type="Proteomes" id="UP000664859"/>
    </source>
</evidence>
<feature type="compositionally biased region" description="Basic and acidic residues" evidence="1">
    <location>
        <begin position="201"/>
        <end position="215"/>
    </location>
</feature>
<feature type="region of interest" description="Disordered" evidence="1">
    <location>
        <begin position="632"/>
        <end position="877"/>
    </location>
</feature>
<feature type="region of interest" description="Disordered" evidence="1">
    <location>
        <begin position="1"/>
        <end position="23"/>
    </location>
</feature>
<gene>
    <name evidence="3" type="ORF">JKP88DRAFT_350989</name>
</gene>
<dbReference type="CDD" id="cd04508">
    <property type="entry name" value="Tudor_SF"/>
    <property type="match status" value="1"/>
</dbReference>
<evidence type="ECO:0000259" key="2">
    <source>
        <dbReference type="PROSITE" id="PS50304"/>
    </source>
</evidence>
<comment type="caution">
    <text evidence="3">The sequence shown here is derived from an EMBL/GenBank/DDBJ whole genome shotgun (WGS) entry which is preliminary data.</text>
</comment>
<feature type="compositionally biased region" description="Pro residues" evidence="1">
    <location>
        <begin position="683"/>
        <end position="693"/>
    </location>
</feature>
<feature type="compositionally biased region" description="Gly residues" evidence="1">
    <location>
        <begin position="216"/>
        <end position="233"/>
    </location>
</feature>
<feature type="compositionally biased region" description="Low complexity" evidence="1">
    <location>
        <begin position="844"/>
        <end position="877"/>
    </location>
</feature>
<feature type="compositionally biased region" description="Basic and acidic residues" evidence="1">
    <location>
        <begin position="234"/>
        <end position="307"/>
    </location>
</feature>
<feature type="compositionally biased region" description="Gly residues" evidence="1">
    <location>
        <begin position="103"/>
        <end position="116"/>
    </location>
</feature>
<accession>A0A836CA01</accession>
<feature type="region of interest" description="Disordered" evidence="1">
    <location>
        <begin position="511"/>
        <end position="542"/>
    </location>
</feature>
<sequence>MSRGFTEQDQEALHARTLASQTRGRVGLGFSSAAASHAHRDASAPMLFQRASAGDAPQQQQTWVKGANLGAPGTAPAFVRASADGDGGSGGAKRKYDDLRGGSSSGGGGSGAGRGRGMVLPAWMTGGGDSKGGAPGGLQQGRDRSRSPDRPLPYDLPPGRGEGDGGSRGRKRSPTPDRPLPYDLPPGRGSDGKRGGGSSRSAERVRPSESARRGSGDGGGSGGGGGGGGGGGSKWDRRPSPAARRDACARSPERRSRGGRDLGGDARCRSGDGGDHRSSSHRDRRDSRERRGDGGHRWEDRRGDKRDWRRRSRSGSGERRRRRERREEDERRERGGRSGGGGGGADPACASEPGAAERAATGELGRGEDPALAGLTPMERVRELTRRQLSAAAATDAHLKPGGAVQSGSSTVGVKGAKAGGGGGVHGSDESATSLTRAVPQRLRQMEAASARAAAAAAAAASAGAAAATSQQRKMQLEVAHHDAIFAPTGTVLVALPPDVLAAPAVAAAAPATAAAPPPPQQQQQQQRQRRRSRSDDRGAAEPAELALRELGLGGSGVGGGEGQGGVPLYARLKLGDAVEAQYTEDDTWYAAKVLQVIHSGYSICKVKVEYTQYGNQETILWKRVRIPGETAASPTTAAEPPRSAASPRRGSSRDRPLPYDVSHGSSAQHRGRGSSGSASPERPLPYALPPGRAPDKGDRRSGGGGGRSGSGRRASGERSLSRERPLPYERPAGRDRDHGSRGDRGPSPPDRALPYDLPHGAGDRMGDEAGGRGGGRGTSAERRPVGQQMLSGRVGAVADGAAQQRNGGDAVPPPLSQGHLPKGKEHKKKKTFEVPVRWRRSPPRSSKATTTSSASSTATSSAQHDSAPTPAPAAAPHATAAAAAAAASAPAAAAAAAAQGAPGSWKERLAQRKAAAAAAAAAAATAAGGAGGWSRWVERGQLTCDFFKTPTDDAIAFTLFGTDYKFTGFKNGIDTYPPDKPSAGVDEVSSALGGRSAVYGDVSGLMGAFAGVVWDGACDTQVFALDLKLPSDIAGREKLVMSIPCGGDAPASCTWLAMVTRDPSPTAAAVPPPAAKQGTGRKRRAAAAAAVPDAAAVAEHDADVELLQLLMEGDGDAHDHFHRSGGRRLGDGTVVMPSGRRLDDGTSIKMLLAYTALARDVVGGRTQMLSRLTMAVASANSILRNSGVLYTRVAWMYVESSYVQVAGEGLEDVAYDMYYGAVPHFDAWRDTYHFDLMQMFAHYAGRSWECGKGFQMLSATAASEQLGHSAVDITCLSGGDWAHTHEMGHNMGAQHALGDPEIVTTDWPYGYGHKKCVNPPGGPVEQFYTLMAYNQGPDYCPPAYRLARFSNPDRAFTYGGMRTGTSVNDNARTLRMTRYTVANFRVGA</sequence>
<dbReference type="SUPFAM" id="SSF63748">
    <property type="entry name" value="Tudor/PWWP/MBT"/>
    <property type="match status" value="1"/>
</dbReference>
<feature type="compositionally biased region" description="Basic and acidic residues" evidence="1">
    <location>
        <begin position="715"/>
        <end position="745"/>
    </location>
</feature>
<feature type="region of interest" description="Disordered" evidence="1">
    <location>
        <begin position="35"/>
        <end position="441"/>
    </location>
</feature>
<organism evidence="3 4">
    <name type="scientific">Tribonema minus</name>
    <dbReference type="NCBI Taxonomy" id="303371"/>
    <lineage>
        <taxon>Eukaryota</taxon>
        <taxon>Sar</taxon>
        <taxon>Stramenopiles</taxon>
        <taxon>Ochrophyta</taxon>
        <taxon>PX clade</taxon>
        <taxon>Xanthophyceae</taxon>
        <taxon>Tribonematales</taxon>
        <taxon>Tribonemataceae</taxon>
        <taxon>Tribonema</taxon>
    </lineage>
</organism>
<name>A0A836CA01_9STRA</name>
<dbReference type="PROSITE" id="PS50304">
    <property type="entry name" value="TUDOR"/>
    <property type="match status" value="1"/>
</dbReference>
<feature type="compositionally biased region" description="Basic and acidic residues" evidence="1">
    <location>
        <begin position="325"/>
        <end position="336"/>
    </location>
</feature>
<dbReference type="Proteomes" id="UP000664859">
    <property type="component" value="Unassembled WGS sequence"/>
</dbReference>
<feature type="compositionally biased region" description="Basic and acidic residues" evidence="1">
    <location>
        <begin position="762"/>
        <end position="771"/>
    </location>
</feature>
<dbReference type="InterPro" id="IPR002999">
    <property type="entry name" value="Tudor"/>
</dbReference>